<evidence type="ECO:0008006" key="4">
    <source>
        <dbReference type="Google" id="ProtNLM"/>
    </source>
</evidence>
<reference evidence="2" key="1">
    <citation type="submission" date="2022-12" db="EMBL/GenBank/DDBJ databases">
        <authorList>
            <person name="Petersen C."/>
        </authorList>
    </citation>
    <scope>NUCLEOTIDE SEQUENCE</scope>
    <source>
        <strain evidence="2">IBT 29677</strain>
    </source>
</reference>
<dbReference type="Proteomes" id="UP001147747">
    <property type="component" value="Unassembled WGS sequence"/>
</dbReference>
<dbReference type="InterPro" id="IPR025207">
    <property type="entry name" value="Sim4_Fta4"/>
</dbReference>
<dbReference type="PANTHER" id="PTHR42040:SF1">
    <property type="entry name" value="INNER KINETOCHORE SUBUNIT FTA4"/>
    <property type="match status" value="1"/>
</dbReference>
<dbReference type="AlphaFoldDB" id="A0A9X0B899"/>
<evidence type="ECO:0000313" key="2">
    <source>
        <dbReference type="EMBL" id="KAJ5391718.1"/>
    </source>
</evidence>
<reference evidence="2" key="2">
    <citation type="journal article" date="2023" name="IMA Fungus">
        <title>Comparative genomic study of the Penicillium genus elucidates a diverse pangenome and 15 lateral gene transfer events.</title>
        <authorList>
            <person name="Petersen C."/>
            <person name="Sorensen T."/>
            <person name="Nielsen M.R."/>
            <person name="Sondergaard T.E."/>
            <person name="Sorensen J.L."/>
            <person name="Fitzpatrick D.A."/>
            <person name="Frisvad J.C."/>
            <person name="Nielsen K.L."/>
        </authorList>
    </citation>
    <scope>NUCLEOTIDE SEQUENCE</scope>
    <source>
        <strain evidence="2">IBT 29677</strain>
    </source>
</reference>
<dbReference type="RefSeq" id="XP_056487396.1">
    <property type="nucleotide sequence ID" value="XM_056631845.1"/>
</dbReference>
<evidence type="ECO:0000256" key="1">
    <source>
        <dbReference type="SAM" id="Coils"/>
    </source>
</evidence>
<protein>
    <recommendedName>
        <fullName evidence="4">Kinetochore protein fta4</fullName>
    </recommendedName>
</protein>
<gene>
    <name evidence="2" type="ORF">N7509_007208</name>
</gene>
<dbReference type="EMBL" id="JAPZBU010000008">
    <property type="protein sequence ID" value="KAJ5391718.1"/>
    <property type="molecule type" value="Genomic_DNA"/>
</dbReference>
<accession>A0A9X0B899</accession>
<dbReference type="PANTHER" id="PTHR42040">
    <property type="entry name" value="INNER KINETOCHORE SUBUNIT FTA4"/>
    <property type="match status" value="1"/>
</dbReference>
<sequence length="238" mass="27446">MDSTRTIYELKSTFIRSQIRILSESLELPEDWQQYAVETEEGQLSAKAIEDVLHKVNAAAKQHHRVVYTSQAIHHVASQIASLYWSTISQEAQTQAAFAKGVGQLTDLSKQWNITKLPLELEAPGVTEEQNTRYQDLRKRLTSLDEQRQKRQRRRDQLQHLRRLLEPFEEPPRDIQPNLVNRDGDLIRELEKMRMLVARVGGRIAQQKNRGNVPENEGGEYLLPGSDQRLEALLDTSE</sequence>
<organism evidence="2 3">
    <name type="scientific">Penicillium cosmopolitanum</name>
    <dbReference type="NCBI Taxonomy" id="1131564"/>
    <lineage>
        <taxon>Eukaryota</taxon>
        <taxon>Fungi</taxon>
        <taxon>Dikarya</taxon>
        <taxon>Ascomycota</taxon>
        <taxon>Pezizomycotina</taxon>
        <taxon>Eurotiomycetes</taxon>
        <taxon>Eurotiomycetidae</taxon>
        <taxon>Eurotiales</taxon>
        <taxon>Aspergillaceae</taxon>
        <taxon>Penicillium</taxon>
    </lineage>
</organism>
<dbReference type="GeneID" id="81370825"/>
<keyword evidence="1" id="KW-0175">Coiled coil</keyword>
<dbReference type="Pfam" id="PF13093">
    <property type="entry name" value="FTA4"/>
    <property type="match status" value="1"/>
</dbReference>
<dbReference type="OrthoDB" id="21214at2759"/>
<comment type="caution">
    <text evidence="2">The sequence shown here is derived from an EMBL/GenBank/DDBJ whole genome shotgun (WGS) entry which is preliminary data.</text>
</comment>
<feature type="coiled-coil region" evidence="1">
    <location>
        <begin position="127"/>
        <end position="164"/>
    </location>
</feature>
<name>A0A9X0B899_9EURO</name>
<proteinExistence type="predicted"/>
<keyword evidence="3" id="KW-1185">Reference proteome</keyword>
<dbReference type="GO" id="GO:0031511">
    <property type="term" value="C:Mis6-Sim4 complex"/>
    <property type="evidence" value="ECO:0007669"/>
    <property type="project" value="InterPro"/>
</dbReference>
<evidence type="ECO:0000313" key="3">
    <source>
        <dbReference type="Proteomes" id="UP001147747"/>
    </source>
</evidence>